<protein>
    <recommendedName>
        <fullName evidence="4">Transmembrane protein</fullName>
    </recommendedName>
</protein>
<feature type="transmembrane region" description="Helical" evidence="1">
    <location>
        <begin position="36"/>
        <end position="55"/>
    </location>
</feature>
<feature type="transmembrane region" description="Helical" evidence="1">
    <location>
        <begin position="12"/>
        <end position="30"/>
    </location>
</feature>
<feature type="non-terminal residue" evidence="2">
    <location>
        <position position="1"/>
    </location>
</feature>
<evidence type="ECO:0000313" key="2">
    <source>
        <dbReference type="EMBL" id="CAF4483274.1"/>
    </source>
</evidence>
<dbReference type="EMBL" id="CAJOBQ010001394">
    <property type="protein sequence ID" value="CAF4483274.1"/>
    <property type="molecule type" value="Genomic_DNA"/>
</dbReference>
<name>A0A820U8B3_9BILA</name>
<keyword evidence="1" id="KW-0812">Transmembrane</keyword>
<feature type="transmembrane region" description="Helical" evidence="1">
    <location>
        <begin position="75"/>
        <end position="94"/>
    </location>
</feature>
<feature type="transmembrane region" description="Helical" evidence="1">
    <location>
        <begin position="114"/>
        <end position="140"/>
    </location>
</feature>
<accession>A0A820U8B3</accession>
<evidence type="ECO:0000313" key="3">
    <source>
        <dbReference type="Proteomes" id="UP000663862"/>
    </source>
</evidence>
<proteinExistence type="predicted"/>
<organism evidence="2 3">
    <name type="scientific">Rotaria socialis</name>
    <dbReference type="NCBI Taxonomy" id="392032"/>
    <lineage>
        <taxon>Eukaryota</taxon>
        <taxon>Metazoa</taxon>
        <taxon>Spiralia</taxon>
        <taxon>Gnathifera</taxon>
        <taxon>Rotifera</taxon>
        <taxon>Eurotatoria</taxon>
        <taxon>Bdelloidea</taxon>
        <taxon>Philodinida</taxon>
        <taxon>Philodinidae</taxon>
        <taxon>Rotaria</taxon>
    </lineage>
</organism>
<keyword evidence="1" id="KW-0472">Membrane</keyword>
<comment type="caution">
    <text evidence="2">The sequence shown here is derived from an EMBL/GenBank/DDBJ whole genome shotgun (WGS) entry which is preliminary data.</text>
</comment>
<sequence length="145" mass="17509">MFICLSSISRLFFYFNFNSRIYLWSLFIFVELIKLFHYYLLLNFPTVLHLIILIILNNVNEDYHRVSSNEMEHAIYLSIFQLFSNFLLQPYSGFNTYFKSSLSIISLSSFQLNQLFNLTILLLFCVWFQRKCFLFILLSIDKLFQ</sequence>
<evidence type="ECO:0008006" key="4">
    <source>
        <dbReference type="Google" id="ProtNLM"/>
    </source>
</evidence>
<dbReference type="Proteomes" id="UP000663862">
    <property type="component" value="Unassembled WGS sequence"/>
</dbReference>
<gene>
    <name evidence="2" type="ORF">TSG867_LOCUS19701</name>
</gene>
<evidence type="ECO:0000256" key="1">
    <source>
        <dbReference type="SAM" id="Phobius"/>
    </source>
</evidence>
<dbReference type="AlphaFoldDB" id="A0A820U8B3"/>
<keyword evidence="1" id="KW-1133">Transmembrane helix</keyword>
<reference evidence="2" key="1">
    <citation type="submission" date="2021-02" db="EMBL/GenBank/DDBJ databases">
        <authorList>
            <person name="Nowell W R."/>
        </authorList>
    </citation>
    <scope>NUCLEOTIDE SEQUENCE</scope>
</reference>